<dbReference type="OrthoDB" id="3232711at2759"/>
<dbReference type="AlphaFoldDB" id="A0A4S8KYW6"/>
<evidence type="ECO:0000313" key="3">
    <source>
        <dbReference type="Proteomes" id="UP000297245"/>
    </source>
</evidence>
<feature type="region of interest" description="Disordered" evidence="1">
    <location>
        <begin position="141"/>
        <end position="160"/>
    </location>
</feature>
<proteinExistence type="predicted"/>
<accession>A0A4S8KYW6</accession>
<evidence type="ECO:0000256" key="1">
    <source>
        <dbReference type="SAM" id="MobiDB-lite"/>
    </source>
</evidence>
<organism evidence="2 3">
    <name type="scientific">Dendrothele bispora (strain CBS 962.96)</name>
    <dbReference type="NCBI Taxonomy" id="1314807"/>
    <lineage>
        <taxon>Eukaryota</taxon>
        <taxon>Fungi</taxon>
        <taxon>Dikarya</taxon>
        <taxon>Basidiomycota</taxon>
        <taxon>Agaricomycotina</taxon>
        <taxon>Agaricomycetes</taxon>
        <taxon>Agaricomycetidae</taxon>
        <taxon>Agaricales</taxon>
        <taxon>Agaricales incertae sedis</taxon>
        <taxon>Dendrothele</taxon>
    </lineage>
</organism>
<name>A0A4S8KYW6_DENBC</name>
<keyword evidence="3" id="KW-1185">Reference proteome</keyword>
<dbReference type="Proteomes" id="UP000297245">
    <property type="component" value="Unassembled WGS sequence"/>
</dbReference>
<gene>
    <name evidence="2" type="ORF">K435DRAFT_694250</name>
</gene>
<dbReference type="EMBL" id="ML179841">
    <property type="protein sequence ID" value="THU81091.1"/>
    <property type="molecule type" value="Genomic_DNA"/>
</dbReference>
<sequence length="160" mass="18163">MRLESASVSLLDELNKPNTTEPEKIRLFLPSDLPTTSLRSLACVRSLADDEAQLHEVEATDALKGVREGLRARTMCTRYKIQNVQGQQSNTRAGGVLRNINIWIHTSKIRYHHAHSALQTLDRDGPWSEVLKPLDDKDVRGLNEQALTKEEAHEKEMRIQ</sequence>
<reference evidence="2 3" key="1">
    <citation type="journal article" date="2019" name="Nat. Ecol. Evol.">
        <title>Megaphylogeny resolves global patterns of mushroom evolution.</title>
        <authorList>
            <person name="Varga T."/>
            <person name="Krizsan K."/>
            <person name="Foldi C."/>
            <person name="Dima B."/>
            <person name="Sanchez-Garcia M."/>
            <person name="Sanchez-Ramirez S."/>
            <person name="Szollosi G.J."/>
            <person name="Szarkandi J.G."/>
            <person name="Papp V."/>
            <person name="Albert L."/>
            <person name="Andreopoulos W."/>
            <person name="Angelini C."/>
            <person name="Antonin V."/>
            <person name="Barry K.W."/>
            <person name="Bougher N.L."/>
            <person name="Buchanan P."/>
            <person name="Buyck B."/>
            <person name="Bense V."/>
            <person name="Catcheside P."/>
            <person name="Chovatia M."/>
            <person name="Cooper J."/>
            <person name="Damon W."/>
            <person name="Desjardin D."/>
            <person name="Finy P."/>
            <person name="Geml J."/>
            <person name="Haridas S."/>
            <person name="Hughes K."/>
            <person name="Justo A."/>
            <person name="Karasinski D."/>
            <person name="Kautmanova I."/>
            <person name="Kiss B."/>
            <person name="Kocsube S."/>
            <person name="Kotiranta H."/>
            <person name="LaButti K.M."/>
            <person name="Lechner B.E."/>
            <person name="Liimatainen K."/>
            <person name="Lipzen A."/>
            <person name="Lukacs Z."/>
            <person name="Mihaltcheva S."/>
            <person name="Morgado L.N."/>
            <person name="Niskanen T."/>
            <person name="Noordeloos M.E."/>
            <person name="Ohm R.A."/>
            <person name="Ortiz-Santana B."/>
            <person name="Ovrebo C."/>
            <person name="Racz N."/>
            <person name="Riley R."/>
            <person name="Savchenko A."/>
            <person name="Shiryaev A."/>
            <person name="Soop K."/>
            <person name="Spirin V."/>
            <person name="Szebenyi C."/>
            <person name="Tomsovsky M."/>
            <person name="Tulloss R.E."/>
            <person name="Uehling J."/>
            <person name="Grigoriev I.V."/>
            <person name="Vagvolgyi C."/>
            <person name="Papp T."/>
            <person name="Martin F.M."/>
            <person name="Miettinen O."/>
            <person name="Hibbett D.S."/>
            <person name="Nagy L.G."/>
        </authorList>
    </citation>
    <scope>NUCLEOTIDE SEQUENCE [LARGE SCALE GENOMIC DNA]</scope>
    <source>
        <strain evidence="2 3">CBS 962.96</strain>
    </source>
</reference>
<feature type="non-terminal residue" evidence="2">
    <location>
        <position position="160"/>
    </location>
</feature>
<evidence type="ECO:0000313" key="2">
    <source>
        <dbReference type="EMBL" id="THU81091.1"/>
    </source>
</evidence>
<protein>
    <submittedName>
        <fullName evidence="2">Uncharacterized protein</fullName>
    </submittedName>
</protein>